<dbReference type="GO" id="GO:0003824">
    <property type="term" value="F:catalytic activity"/>
    <property type="evidence" value="ECO:0007669"/>
    <property type="project" value="InterPro"/>
</dbReference>
<dbReference type="EMBL" id="KZ107878">
    <property type="protein sequence ID" value="OSS43267.1"/>
    <property type="molecule type" value="Genomic_DNA"/>
</dbReference>
<dbReference type="InterPro" id="IPR053137">
    <property type="entry name" value="NLR-like"/>
</dbReference>
<gene>
    <name evidence="1" type="ORF">B5807_12087</name>
</gene>
<dbReference type="InParanoid" id="A0A1Y2LJ97"/>
<dbReference type="PANTHER" id="PTHR46082">
    <property type="entry name" value="ATP/GTP-BINDING PROTEIN-RELATED"/>
    <property type="match status" value="1"/>
</dbReference>
<dbReference type="InterPro" id="IPR035994">
    <property type="entry name" value="Nucleoside_phosphorylase_sf"/>
</dbReference>
<dbReference type="PANTHER" id="PTHR46082:SF11">
    <property type="entry name" value="AAA+ ATPASE DOMAIN-CONTAINING PROTEIN-RELATED"/>
    <property type="match status" value="1"/>
</dbReference>
<evidence type="ECO:0000313" key="2">
    <source>
        <dbReference type="Proteomes" id="UP000193240"/>
    </source>
</evidence>
<accession>A0A1Y2LJ97</accession>
<dbReference type="AlphaFoldDB" id="A0A1Y2LJ97"/>
<evidence type="ECO:0000313" key="1">
    <source>
        <dbReference type="EMBL" id="OSS43267.1"/>
    </source>
</evidence>
<protein>
    <recommendedName>
        <fullName evidence="3">Nucleoside phosphorylase domain-containing protein</fullName>
    </recommendedName>
</protein>
<name>A0A1Y2LJ97_EPING</name>
<keyword evidence="2" id="KW-1185">Reference proteome</keyword>
<dbReference type="OMA" id="WICALGK"/>
<evidence type="ECO:0008006" key="3">
    <source>
        <dbReference type="Google" id="ProtNLM"/>
    </source>
</evidence>
<sequence>MQRQLRCEDYTVGWVCALPVERAAAQAMLDEEHAYAARETSDNDNNVYRLGSVAGHNVVIVCLPAGRIGNNPPATVATQMQAAFKGIRFGLIVGIGGGVPSAGADIRLGDVVVSQPQWKLSGVVQYDFGRTTPGGLERIRSLNAPPQILLSAVSDIQANQMVGKSTLPEHLSTLERYPDFQRLEAGPDSLFKAAYNHEHGDTCDRCSSEGRMSRR</sequence>
<dbReference type="GO" id="GO:0009116">
    <property type="term" value="P:nucleoside metabolic process"/>
    <property type="evidence" value="ECO:0007669"/>
    <property type="project" value="InterPro"/>
</dbReference>
<reference evidence="1 2" key="1">
    <citation type="journal article" date="2017" name="Genome Announc.">
        <title>Genome sequence of the saprophytic ascomycete Epicoccum nigrum ICMP 19927 strain isolated from New Zealand.</title>
        <authorList>
            <person name="Fokin M."/>
            <person name="Fleetwood D."/>
            <person name="Weir B.S."/>
            <person name="Villas-Boas S.G."/>
        </authorList>
    </citation>
    <scope>NUCLEOTIDE SEQUENCE [LARGE SCALE GENOMIC DNA]</scope>
    <source>
        <strain evidence="1 2">ICMP 19927</strain>
    </source>
</reference>
<proteinExistence type="predicted"/>
<dbReference type="SUPFAM" id="SSF53167">
    <property type="entry name" value="Purine and uridine phosphorylases"/>
    <property type="match status" value="1"/>
</dbReference>
<dbReference type="Proteomes" id="UP000193240">
    <property type="component" value="Unassembled WGS sequence"/>
</dbReference>
<organism evidence="1 2">
    <name type="scientific">Epicoccum nigrum</name>
    <name type="common">Soil fungus</name>
    <name type="synonym">Epicoccum purpurascens</name>
    <dbReference type="NCBI Taxonomy" id="105696"/>
    <lineage>
        <taxon>Eukaryota</taxon>
        <taxon>Fungi</taxon>
        <taxon>Dikarya</taxon>
        <taxon>Ascomycota</taxon>
        <taxon>Pezizomycotina</taxon>
        <taxon>Dothideomycetes</taxon>
        <taxon>Pleosporomycetidae</taxon>
        <taxon>Pleosporales</taxon>
        <taxon>Pleosporineae</taxon>
        <taxon>Didymellaceae</taxon>
        <taxon>Epicoccum</taxon>
    </lineage>
</organism>
<dbReference type="Gene3D" id="3.40.50.1580">
    <property type="entry name" value="Nucleoside phosphorylase domain"/>
    <property type="match status" value="1"/>
</dbReference>